<accession>A0AAY5EHL7</accession>
<sequence length="85" mass="9725">MPVDFSGRWLLDKPKRAPGPLFPTQVGTHLQRLQELRGLCQQTVLTWEGDTLMCRQGGDKANHGWKHLFRLEVCRRAGWLALEAT</sequence>
<organism evidence="1 2">
    <name type="scientific">Electrophorus electricus</name>
    <name type="common">Electric eel</name>
    <name type="synonym">Gymnotus electricus</name>
    <dbReference type="NCBI Taxonomy" id="8005"/>
    <lineage>
        <taxon>Eukaryota</taxon>
        <taxon>Metazoa</taxon>
        <taxon>Chordata</taxon>
        <taxon>Craniata</taxon>
        <taxon>Vertebrata</taxon>
        <taxon>Euteleostomi</taxon>
        <taxon>Actinopterygii</taxon>
        <taxon>Neopterygii</taxon>
        <taxon>Teleostei</taxon>
        <taxon>Ostariophysi</taxon>
        <taxon>Gymnotiformes</taxon>
        <taxon>Gymnotoidei</taxon>
        <taxon>Gymnotidae</taxon>
        <taxon>Electrophorus</taxon>
    </lineage>
</organism>
<keyword evidence="2" id="KW-1185">Reference proteome</keyword>
<evidence type="ECO:0000313" key="1">
    <source>
        <dbReference type="Ensembl" id="ENSEEEP00000055867.1"/>
    </source>
</evidence>
<evidence type="ECO:0000313" key="2">
    <source>
        <dbReference type="Proteomes" id="UP000314983"/>
    </source>
</evidence>
<dbReference type="Ensembl" id="ENSEEET00000055750.1">
    <property type="protein sequence ID" value="ENSEEEP00000055867.1"/>
    <property type="gene ID" value="ENSEEEG00000018231.2"/>
</dbReference>
<name>A0AAY5EHL7_ELEEL</name>
<dbReference type="Proteomes" id="UP000314983">
    <property type="component" value="Chromosome 18"/>
</dbReference>
<reference evidence="1" key="3">
    <citation type="submission" date="2025-09" db="UniProtKB">
        <authorList>
            <consortium name="Ensembl"/>
        </authorList>
    </citation>
    <scope>IDENTIFICATION</scope>
</reference>
<reference evidence="1" key="2">
    <citation type="submission" date="2025-08" db="UniProtKB">
        <authorList>
            <consortium name="Ensembl"/>
        </authorList>
    </citation>
    <scope>IDENTIFICATION</scope>
</reference>
<protein>
    <submittedName>
        <fullName evidence="1">Uncharacterized protein</fullName>
    </submittedName>
</protein>
<gene>
    <name evidence="1" type="primary">rbp2b</name>
</gene>
<dbReference type="AlphaFoldDB" id="A0AAY5EHL7"/>
<reference evidence="1 2" key="1">
    <citation type="submission" date="2020-05" db="EMBL/GenBank/DDBJ databases">
        <title>Electrophorus electricus (electric eel) genome, fEleEle1, primary haplotype.</title>
        <authorList>
            <person name="Myers G."/>
            <person name="Meyer A."/>
            <person name="Fedrigo O."/>
            <person name="Formenti G."/>
            <person name="Rhie A."/>
            <person name="Tracey A."/>
            <person name="Sims Y."/>
            <person name="Jarvis E.D."/>
        </authorList>
    </citation>
    <scope>NUCLEOTIDE SEQUENCE [LARGE SCALE GENOMIC DNA]</scope>
</reference>
<proteinExistence type="predicted"/>